<evidence type="ECO:0000313" key="1">
    <source>
        <dbReference type="EMBL" id="RDX73792.1"/>
    </source>
</evidence>
<name>A0A371F660_MUCPR</name>
<feature type="non-terminal residue" evidence="1">
    <location>
        <position position="1"/>
    </location>
</feature>
<dbReference type="AlphaFoldDB" id="A0A371F660"/>
<dbReference type="STRING" id="157652.A0A371F660"/>
<accession>A0A371F660</accession>
<sequence length="239" mass="26923">MENAKVMSTPLATHFKLSSRHSPSNEVEKTNMSLVLYAYVVDSLMYVMMCTRPDIAHAVGTKALECCEKILRYFHGTSGLRLCFGGDKPTLVGYSNSYMVGDIDSRKSTLDYLIKFARGAMAWQFKLQKCVALFTTEVEFIHYRSMQEVALGEEILAGAWFCSRQILSAIHFGKNSTFHSRSKHIDVRYHWIGDILDAKLLKLAKIHTDDNGADMMTKVLPRGNFEACFEIPGLTITST</sequence>
<dbReference type="CDD" id="cd09272">
    <property type="entry name" value="RNase_HI_RT_Ty1"/>
    <property type="match status" value="1"/>
</dbReference>
<dbReference type="Proteomes" id="UP000257109">
    <property type="component" value="Unassembled WGS sequence"/>
</dbReference>
<proteinExistence type="predicted"/>
<dbReference type="OrthoDB" id="1727749at2759"/>
<organism evidence="1 2">
    <name type="scientific">Mucuna pruriens</name>
    <name type="common">Velvet bean</name>
    <name type="synonym">Dolichos pruriens</name>
    <dbReference type="NCBI Taxonomy" id="157652"/>
    <lineage>
        <taxon>Eukaryota</taxon>
        <taxon>Viridiplantae</taxon>
        <taxon>Streptophyta</taxon>
        <taxon>Embryophyta</taxon>
        <taxon>Tracheophyta</taxon>
        <taxon>Spermatophyta</taxon>
        <taxon>Magnoliopsida</taxon>
        <taxon>eudicotyledons</taxon>
        <taxon>Gunneridae</taxon>
        <taxon>Pentapetalae</taxon>
        <taxon>rosids</taxon>
        <taxon>fabids</taxon>
        <taxon>Fabales</taxon>
        <taxon>Fabaceae</taxon>
        <taxon>Papilionoideae</taxon>
        <taxon>50 kb inversion clade</taxon>
        <taxon>NPAAA clade</taxon>
        <taxon>indigoferoid/millettioid clade</taxon>
        <taxon>Phaseoleae</taxon>
        <taxon>Mucuna</taxon>
    </lineage>
</organism>
<protein>
    <recommendedName>
        <fullName evidence="3">Reverse transcriptase Ty1/copia-type domain-containing protein</fullName>
    </recommendedName>
</protein>
<evidence type="ECO:0008006" key="3">
    <source>
        <dbReference type="Google" id="ProtNLM"/>
    </source>
</evidence>
<gene>
    <name evidence="1" type="ORF">CR513_46543</name>
</gene>
<keyword evidence="2" id="KW-1185">Reference proteome</keyword>
<reference evidence="1" key="1">
    <citation type="submission" date="2018-05" db="EMBL/GenBank/DDBJ databases">
        <title>Draft genome of Mucuna pruriens seed.</title>
        <authorList>
            <person name="Nnadi N.E."/>
            <person name="Vos R."/>
            <person name="Hasami M.H."/>
            <person name="Devisetty U.K."/>
            <person name="Aguiy J.C."/>
        </authorList>
    </citation>
    <scope>NUCLEOTIDE SEQUENCE [LARGE SCALE GENOMIC DNA]</scope>
    <source>
        <strain evidence="1">JCA_2017</strain>
    </source>
</reference>
<dbReference type="EMBL" id="QJKJ01010412">
    <property type="protein sequence ID" value="RDX73792.1"/>
    <property type="molecule type" value="Genomic_DNA"/>
</dbReference>
<evidence type="ECO:0000313" key="2">
    <source>
        <dbReference type="Proteomes" id="UP000257109"/>
    </source>
</evidence>
<comment type="caution">
    <text evidence="1">The sequence shown here is derived from an EMBL/GenBank/DDBJ whole genome shotgun (WGS) entry which is preliminary data.</text>
</comment>
<dbReference type="PANTHER" id="PTHR11439:SF467">
    <property type="entry name" value="INTEGRASE CATALYTIC DOMAIN-CONTAINING PROTEIN"/>
    <property type="match status" value="1"/>
</dbReference>
<dbReference type="PANTHER" id="PTHR11439">
    <property type="entry name" value="GAG-POL-RELATED RETROTRANSPOSON"/>
    <property type="match status" value="1"/>
</dbReference>